<dbReference type="PANTHER" id="PTHR31099">
    <property type="entry name" value="OS06G0165300 PROTEIN"/>
    <property type="match status" value="1"/>
</dbReference>
<organism evidence="3 4">
    <name type="scientific">Stylosanthes scabra</name>
    <dbReference type="NCBI Taxonomy" id="79078"/>
    <lineage>
        <taxon>Eukaryota</taxon>
        <taxon>Viridiplantae</taxon>
        <taxon>Streptophyta</taxon>
        <taxon>Embryophyta</taxon>
        <taxon>Tracheophyta</taxon>
        <taxon>Spermatophyta</taxon>
        <taxon>Magnoliopsida</taxon>
        <taxon>eudicotyledons</taxon>
        <taxon>Gunneridae</taxon>
        <taxon>Pentapetalae</taxon>
        <taxon>rosids</taxon>
        <taxon>fabids</taxon>
        <taxon>Fabales</taxon>
        <taxon>Fabaceae</taxon>
        <taxon>Papilionoideae</taxon>
        <taxon>50 kb inversion clade</taxon>
        <taxon>dalbergioids sensu lato</taxon>
        <taxon>Dalbergieae</taxon>
        <taxon>Pterocarpus clade</taxon>
        <taxon>Stylosanthes</taxon>
    </lineage>
</organism>
<protein>
    <recommendedName>
        <fullName evidence="2">Transposase (putative) gypsy type domain-containing protein</fullName>
    </recommendedName>
</protein>
<sequence length="232" mass="26381">MFLLPLHLLAPFSAPFINTPENSGSVSSVLQRRHSGISMARGVIPVMSQVIPKGCGWVDLAVLGAKSLVDDEFVSQFIEHHSQCLGSREGNRYQVVAPGSEDRVCYVDPESNNHIFVYEATFTKVGIQLPFSDFEIAVLREYAIAPSKIHPNSWGFIRGFEVICREFGFPTSMKVFQHLFKLTKPFSKDKQQWLSFRANQNMKVFEMLEESVRDFKTLYFKILPLPEQLLFG</sequence>
<dbReference type="Pfam" id="PF04195">
    <property type="entry name" value="Transposase_28"/>
    <property type="match status" value="1"/>
</dbReference>
<proteinExistence type="predicted"/>
<keyword evidence="1" id="KW-0732">Signal</keyword>
<dbReference type="InterPro" id="IPR007321">
    <property type="entry name" value="Transposase_28"/>
</dbReference>
<dbReference type="Proteomes" id="UP001341840">
    <property type="component" value="Unassembled WGS sequence"/>
</dbReference>
<name>A0ABU6XJ93_9FABA</name>
<feature type="signal peptide" evidence="1">
    <location>
        <begin position="1"/>
        <end position="15"/>
    </location>
</feature>
<evidence type="ECO:0000259" key="2">
    <source>
        <dbReference type="Pfam" id="PF04195"/>
    </source>
</evidence>
<reference evidence="3 4" key="1">
    <citation type="journal article" date="2023" name="Plants (Basel)">
        <title>Bridging the Gap: Combining Genomics and Transcriptomics Approaches to Understand Stylosanthes scabra, an Orphan Legume from the Brazilian Caatinga.</title>
        <authorList>
            <person name="Ferreira-Neto J.R.C."/>
            <person name="da Silva M.D."/>
            <person name="Binneck E."/>
            <person name="de Melo N.F."/>
            <person name="da Silva R.H."/>
            <person name="de Melo A.L.T.M."/>
            <person name="Pandolfi V."/>
            <person name="Bustamante F.O."/>
            <person name="Brasileiro-Vidal A.C."/>
            <person name="Benko-Iseppon A.M."/>
        </authorList>
    </citation>
    <scope>NUCLEOTIDE SEQUENCE [LARGE SCALE GENOMIC DNA]</scope>
    <source>
        <tissue evidence="3">Leaves</tissue>
    </source>
</reference>
<feature type="domain" description="Transposase (putative) gypsy type" evidence="2">
    <location>
        <begin position="119"/>
        <end position="183"/>
    </location>
</feature>
<dbReference type="EMBL" id="JASCZI010211902">
    <property type="protein sequence ID" value="MED6197444.1"/>
    <property type="molecule type" value="Genomic_DNA"/>
</dbReference>
<evidence type="ECO:0000313" key="4">
    <source>
        <dbReference type="Proteomes" id="UP001341840"/>
    </source>
</evidence>
<comment type="caution">
    <text evidence="3">The sequence shown here is derived from an EMBL/GenBank/DDBJ whole genome shotgun (WGS) entry which is preliminary data.</text>
</comment>
<dbReference type="PANTHER" id="PTHR31099:SF49">
    <property type="entry name" value="MYOSIN HEAVY CHAIN-LIKE PROTEIN"/>
    <property type="match status" value="1"/>
</dbReference>
<gene>
    <name evidence="3" type="ORF">PIB30_056557</name>
</gene>
<feature type="chain" id="PRO_5045412424" description="Transposase (putative) gypsy type domain-containing protein" evidence="1">
    <location>
        <begin position="16"/>
        <end position="232"/>
    </location>
</feature>
<evidence type="ECO:0000256" key="1">
    <source>
        <dbReference type="SAM" id="SignalP"/>
    </source>
</evidence>
<evidence type="ECO:0000313" key="3">
    <source>
        <dbReference type="EMBL" id="MED6197444.1"/>
    </source>
</evidence>
<accession>A0ABU6XJ93</accession>
<keyword evidence="4" id="KW-1185">Reference proteome</keyword>